<keyword evidence="6 9" id="KW-0812">Transmembrane</keyword>
<feature type="transmembrane region" description="Helical" evidence="9">
    <location>
        <begin position="194"/>
        <end position="213"/>
    </location>
</feature>
<evidence type="ECO:0000256" key="5">
    <source>
        <dbReference type="ARBA" id="ARBA00022505"/>
    </source>
</evidence>
<keyword evidence="5 10" id="KW-0500">Molybdenum</keyword>
<evidence type="ECO:0000313" key="13">
    <source>
        <dbReference type="Proteomes" id="UP000535491"/>
    </source>
</evidence>
<dbReference type="InterPro" id="IPR035906">
    <property type="entry name" value="MetI-like_sf"/>
</dbReference>
<feature type="transmembrane region" description="Helical" evidence="9">
    <location>
        <begin position="88"/>
        <end position="106"/>
    </location>
</feature>
<evidence type="ECO:0000256" key="3">
    <source>
        <dbReference type="ARBA" id="ARBA00022448"/>
    </source>
</evidence>
<keyword evidence="8 9" id="KW-0472">Membrane</keyword>
<evidence type="ECO:0000259" key="11">
    <source>
        <dbReference type="PROSITE" id="PS50928"/>
    </source>
</evidence>
<evidence type="ECO:0000256" key="7">
    <source>
        <dbReference type="ARBA" id="ARBA00022989"/>
    </source>
</evidence>
<evidence type="ECO:0000256" key="10">
    <source>
        <dbReference type="RuleBase" id="RU365097"/>
    </source>
</evidence>
<protein>
    <recommendedName>
        <fullName evidence="10">Molybdenum transport system permease</fullName>
    </recommendedName>
</protein>
<keyword evidence="3 9" id="KW-0813">Transport</keyword>
<dbReference type="RefSeq" id="WP_181751192.1">
    <property type="nucleotide sequence ID" value="NZ_JACEIQ010000004.1"/>
</dbReference>
<dbReference type="EMBL" id="JACEIQ010000004">
    <property type="protein sequence ID" value="MBA4493959.1"/>
    <property type="molecule type" value="Genomic_DNA"/>
</dbReference>
<comment type="function">
    <text evidence="10">Part of the binding-protein-dependent transport system for molybdenum; probably responsible for the translocation of the substrate across the membrane.</text>
</comment>
<evidence type="ECO:0000256" key="9">
    <source>
        <dbReference type="RuleBase" id="RU363032"/>
    </source>
</evidence>
<dbReference type="Proteomes" id="UP000535491">
    <property type="component" value="Unassembled WGS sequence"/>
</dbReference>
<comment type="subcellular location">
    <subcellularLocation>
        <location evidence="1 9">Cell membrane</location>
        <topology evidence="1 9">Multi-pass membrane protein</topology>
    </subcellularLocation>
</comment>
<evidence type="ECO:0000256" key="1">
    <source>
        <dbReference type="ARBA" id="ARBA00004651"/>
    </source>
</evidence>
<keyword evidence="7 9" id="KW-1133">Transmembrane helix</keyword>
<evidence type="ECO:0000313" key="12">
    <source>
        <dbReference type="EMBL" id="MBA4493959.1"/>
    </source>
</evidence>
<dbReference type="Pfam" id="PF00528">
    <property type="entry name" value="BPD_transp_1"/>
    <property type="match status" value="1"/>
</dbReference>
<dbReference type="NCBIfam" id="TIGR02141">
    <property type="entry name" value="modB_ABC"/>
    <property type="match status" value="1"/>
</dbReference>
<dbReference type="SUPFAM" id="SSF161098">
    <property type="entry name" value="MetI-like"/>
    <property type="match status" value="1"/>
</dbReference>
<gene>
    <name evidence="12" type="primary">modB</name>
    <name evidence="12" type="ORF">H1191_06535</name>
</gene>
<feature type="domain" description="ABC transmembrane type-1" evidence="11">
    <location>
        <begin position="9"/>
        <end position="213"/>
    </location>
</feature>
<evidence type="ECO:0000256" key="2">
    <source>
        <dbReference type="ARBA" id="ARBA00007069"/>
    </source>
</evidence>
<keyword evidence="13" id="KW-1185">Reference proteome</keyword>
<feature type="transmembrane region" description="Helical" evidence="9">
    <location>
        <begin position="15"/>
        <end position="35"/>
    </location>
</feature>
<comment type="caution">
    <text evidence="12">The sequence shown here is derived from an EMBL/GenBank/DDBJ whole genome shotgun (WGS) entry which is preliminary data.</text>
</comment>
<evidence type="ECO:0000256" key="4">
    <source>
        <dbReference type="ARBA" id="ARBA00022475"/>
    </source>
</evidence>
<dbReference type="CDD" id="cd06261">
    <property type="entry name" value="TM_PBP2"/>
    <property type="match status" value="1"/>
</dbReference>
<evidence type="ECO:0000256" key="6">
    <source>
        <dbReference type="ARBA" id="ARBA00022692"/>
    </source>
</evidence>
<reference evidence="12 13" key="1">
    <citation type="submission" date="2020-07" db="EMBL/GenBank/DDBJ databases">
        <authorList>
            <person name="Feng H."/>
        </authorList>
    </citation>
    <scope>NUCLEOTIDE SEQUENCE [LARGE SCALE GENOMIC DNA]</scope>
    <source>
        <strain evidence="13">s-10</strain>
    </source>
</reference>
<dbReference type="InterPro" id="IPR000515">
    <property type="entry name" value="MetI-like"/>
</dbReference>
<proteinExistence type="inferred from homology"/>
<feature type="transmembrane region" description="Helical" evidence="9">
    <location>
        <begin position="47"/>
        <end position="68"/>
    </location>
</feature>
<sequence>MIDSFWSPVFISIKVSLLATCFGVFAGMVFGWLMARYRFWGKGFLESCLMLPLVLPPTAIGLFLLALLGNQSELGEWLVQTFQITFIFSYWGAVLAAAIVAFPLTYQTLKSGFESVDLDVANAARCDGANAWQVFRYIYLPLTRKFFATAVILGFTRSLGEFGATLIVAGNIPGETQTVPTAMYIAIESGQDRLALSWALCSAVLSFVMLSLVNRQREKRE</sequence>
<accession>A0A7W1WQ16</accession>
<dbReference type="InterPro" id="IPR011867">
    <property type="entry name" value="ModB_ABC"/>
</dbReference>
<dbReference type="PANTHER" id="PTHR30183">
    <property type="entry name" value="MOLYBDENUM TRANSPORT SYSTEM PERMEASE PROTEIN MODB"/>
    <property type="match status" value="1"/>
</dbReference>
<organism evidence="12 13">
    <name type="scientific">Paenactinomyces guangxiensis</name>
    <dbReference type="NCBI Taxonomy" id="1490290"/>
    <lineage>
        <taxon>Bacteria</taxon>
        <taxon>Bacillati</taxon>
        <taxon>Bacillota</taxon>
        <taxon>Bacilli</taxon>
        <taxon>Bacillales</taxon>
        <taxon>Thermoactinomycetaceae</taxon>
        <taxon>Paenactinomyces</taxon>
    </lineage>
</organism>
<dbReference type="PANTHER" id="PTHR30183:SF3">
    <property type="entry name" value="MOLYBDENUM TRANSPORT SYSTEM PERMEASE PROTEIN MODB"/>
    <property type="match status" value="1"/>
</dbReference>
<dbReference type="GO" id="GO:0005886">
    <property type="term" value="C:plasma membrane"/>
    <property type="evidence" value="ECO:0007669"/>
    <property type="project" value="UniProtKB-SubCell"/>
</dbReference>
<keyword evidence="4 10" id="KW-1003">Cell membrane</keyword>
<feature type="transmembrane region" description="Helical" evidence="9">
    <location>
        <begin position="146"/>
        <end position="174"/>
    </location>
</feature>
<dbReference type="PROSITE" id="PS50928">
    <property type="entry name" value="ABC_TM1"/>
    <property type="match status" value="1"/>
</dbReference>
<name>A0A7W1WQ16_9BACL</name>
<dbReference type="AlphaFoldDB" id="A0A7W1WQ16"/>
<dbReference type="Gene3D" id="1.10.3720.10">
    <property type="entry name" value="MetI-like"/>
    <property type="match status" value="1"/>
</dbReference>
<evidence type="ECO:0000256" key="8">
    <source>
        <dbReference type="ARBA" id="ARBA00023136"/>
    </source>
</evidence>
<comment type="similarity">
    <text evidence="2 10">Belongs to the binding-protein-dependent transport system permease family. CysTW subfamily.</text>
</comment>
<dbReference type="GO" id="GO:0015098">
    <property type="term" value="F:molybdate ion transmembrane transporter activity"/>
    <property type="evidence" value="ECO:0007669"/>
    <property type="project" value="UniProtKB-UniRule"/>
</dbReference>